<evidence type="ECO:0000313" key="1">
    <source>
        <dbReference type="EMBL" id="AWW50561.1"/>
    </source>
</evidence>
<protein>
    <submittedName>
        <fullName evidence="1">Uncharacterized protein</fullName>
    </submittedName>
</protein>
<gene>
    <name evidence="1" type="ORF">Pas1_09315</name>
</gene>
<sequence length="112" mass="12800">MDFYYKAPVWEEESDIPHTTKLAKPIKPIKVKNARVIDVTDAKYRRSTFSGTFLLGDQVLILDGKNNATRVEVLCKWFGHRLATRGLAFTVNLKTARVNDKYTGEVFSDFSK</sequence>
<proteinExistence type="predicted"/>
<organism evidence="1 2">
    <name type="scientific">Polynucleobacter paneuropaeus</name>
    <dbReference type="NCBI Taxonomy" id="2527775"/>
    <lineage>
        <taxon>Bacteria</taxon>
        <taxon>Pseudomonadati</taxon>
        <taxon>Pseudomonadota</taxon>
        <taxon>Betaproteobacteria</taxon>
        <taxon>Burkholderiales</taxon>
        <taxon>Burkholderiaceae</taxon>
        <taxon>Polynucleobacter</taxon>
    </lineage>
</organism>
<dbReference type="AlphaFoldDB" id="A0A2Z4JUY6"/>
<accession>A0A2Z4JUY6</accession>
<dbReference type="Proteomes" id="UP000248592">
    <property type="component" value="Chromosome"/>
</dbReference>
<dbReference type="EMBL" id="CP030085">
    <property type="protein sequence ID" value="AWW50561.1"/>
    <property type="molecule type" value="Genomic_DNA"/>
</dbReference>
<dbReference type="RefSeq" id="WP_112295094.1">
    <property type="nucleotide sequence ID" value="NZ_CBCSBS010000002.1"/>
</dbReference>
<name>A0A2Z4JUY6_9BURK</name>
<reference evidence="2" key="1">
    <citation type="submission" date="2018-06" db="EMBL/GenBank/DDBJ databases">
        <title>Description of a new Polynucleobacter species.</title>
        <authorList>
            <person name="Hahn M.W."/>
        </authorList>
    </citation>
    <scope>NUCLEOTIDE SEQUENCE [LARGE SCALE GENOMIC DNA]</scope>
    <source>
        <strain evidence="2">MG-25-Pas1-D2</strain>
    </source>
</reference>
<evidence type="ECO:0000313" key="2">
    <source>
        <dbReference type="Proteomes" id="UP000248592"/>
    </source>
</evidence>